<dbReference type="KEGG" id="dpx:DAPPUDRAFT_311608"/>
<reference evidence="1 2" key="1">
    <citation type="journal article" date="2011" name="Science">
        <title>The ecoresponsive genome of Daphnia pulex.</title>
        <authorList>
            <person name="Colbourne J.K."/>
            <person name="Pfrender M.E."/>
            <person name="Gilbert D."/>
            <person name="Thomas W.K."/>
            <person name="Tucker A."/>
            <person name="Oakley T.H."/>
            <person name="Tokishita S."/>
            <person name="Aerts A."/>
            <person name="Arnold G.J."/>
            <person name="Basu M.K."/>
            <person name="Bauer D.J."/>
            <person name="Caceres C.E."/>
            <person name="Carmel L."/>
            <person name="Casola C."/>
            <person name="Choi J.H."/>
            <person name="Detter J.C."/>
            <person name="Dong Q."/>
            <person name="Dusheyko S."/>
            <person name="Eads B.D."/>
            <person name="Frohlich T."/>
            <person name="Geiler-Samerotte K.A."/>
            <person name="Gerlach D."/>
            <person name="Hatcher P."/>
            <person name="Jogdeo S."/>
            <person name="Krijgsveld J."/>
            <person name="Kriventseva E.V."/>
            <person name="Kultz D."/>
            <person name="Laforsch C."/>
            <person name="Lindquist E."/>
            <person name="Lopez J."/>
            <person name="Manak J.R."/>
            <person name="Muller J."/>
            <person name="Pangilinan J."/>
            <person name="Patwardhan R.P."/>
            <person name="Pitluck S."/>
            <person name="Pritham E.J."/>
            <person name="Rechtsteiner A."/>
            <person name="Rho M."/>
            <person name="Rogozin I.B."/>
            <person name="Sakarya O."/>
            <person name="Salamov A."/>
            <person name="Schaack S."/>
            <person name="Shapiro H."/>
            <person name="Shiga Y."/>
            <person name="Skalitzky C."/>
            <person name="Smith Z."/>
            <person name="Souvorov A."/>
            <person name="Sung W."/>
            <person name="Tang Z."/>
            <person name="Tsuchiya D."/>
            <person name="Tu H."/>
            <person name="Vos H."/>
            <person name="Wang M."/>
            <person name="Wolf Y.I."/>
            <person name="Yamagata H."/>
            <person name="Yamada T."/>
            <person name="Ye Y."/>
            <person name="Shaw J.R."/>
            <person name="Andrews J."/>
            <person name="Crease T.J."/>
            <person name="Tang H."/>
            <person name="Lucas S.M."/>
            <person name="Robertson H.M."/>
            <person name="Bork P."/>
            <person name="Koonin E.V."/>
            <person name="Zdobnov E.M."/>
            <person name="Grigoriev I.V."/>
            <person name="Lynch M."/>
            <person name="Boore J.L."/>
        </authorList>
    </citation>
    <scope>NUCLEOTIDE SEQUENCE [LARGE SCALE GENOMIC DNA]</scope>
</reference>
<evidence type="ECO:0000313" key="2">
    <source>
        <dbReference type="Proteomes" id="UP000000305"/>
    </source>
</evidence>
<dbReference type="HOGENOM" id="CLU_2624522_0_0_1"/>
<proteinExistence type="predicted"/>
<protein>
    <submittedName>
        <fullName evidence="1">Uncharacterized protein</fullName>
    </submittedName>
</protein>
<dbReference type="OrthoDB" id="2789670at2759"/>
<dbReference type="Proteomes" id="UP000000305">
    <property type="component" value="Unassembled WGS sequence"/>
</dbReference>
<gene>
    <name evidence="1" type="ORF">DAPPUDRAFT_311608</name>
</gene>
<evidence type="ECO:0000313" key="1">
    <source>
        <dbReference type="EMBL" id="EFX88284.1"/>
    </source>
</evidence>
<sequence>MSFIYATSTHNYFSNQGIPGPKPIPFFVFRISEYDVALVKQYGKVFGYFDGLTEPLDCRSRDDQGHTSEISTTSPIAE</sequence>
<accession>E9FXD9</accession>
<dbReference type="InParanoid" id="E9FXD9"/>
<keyword evidence="2" id="KW-1185">Reference proteome</keyword>
<name>E9FXD9_DAPPU</name>
<organism evidence="1 2">
    <name type="scientific">Daphnia pulex</name>
    <name type="common">Water flea</name>
    <dbReference type="NCBI Taxonomy" id="6669"/>
    <lineage>
        <taxon>Eukaryota</taxon>
        <taxon>Metazoa</taxon>
        <taxon>Ecdysozoa</taxon>
        <taxon>Arthropoda</taxon>
        <taxon>Crustacea</taxon>
        <taxon>Branchiopoda</taxon>
        <taxon>Diplostraca</taxon>
        <taxon>Cladocera</taxon>
        <taxon>Anomopoda</taxon>
        <taxon>Daphniidae</taxon>
        <taxon>Daphnia</taxon>
    </lineage>
</organism>
<dbReference type="AlphaFoldDB" id="E9FXD9"/>
<dbReference type="EMBL" id="GL732526">
    <property type="protein sequence ID" value="EFX88284.1"/>
    <property type="molecule type" value="Genomic_DNA"/>
</dbReference>